<dbReference type="Pfam" id="PF00534">
    <property type="entry name" value="Glycos_transf_1"/>
    <property type="match status" value="1"/>
</dbReference>
<dbReference type="CDD" id="cd03801">
    <property type="entry name" value="GT4_PimA-like"/>
    <property type="match status" value="1"/>
</dbReference>
<organism evidence="2 3">
    <name type="scientific">Pelosinus baikalensis</name>
    <dbReference type="NCBI Taxonomy" id="2892015"/>
    <lineage>
        <taxon>Bacteria</taxon>
        <taxon>Bacillati</taxon>
        <taxon>Bacillota</taxon>
        <taxon>Negativicutes</taxon>
        <taxon>Selenomonadales</taxon>
        <taxon>Sporomusaceae</taxon>
        <taxon>Pelosinus</taxon>
    </lineage>
</organism>
<feature type="domain" description="Glycosyl transferase family 1" evidence="1">
    <location>
        <begin position="224"/>
        <end position="383"/>
    </location>
</feature>
<dbReference type="PANTHER" id="PTHR12526">
    <property type="entry name" value="GLYCOSYLTRANSFERASE"/>
    <property type="match status" value="1"/>
</dbReference>
<dbReference type="InterPro" id="IPR001296">
    <property type="entry name" value="Glyco_trans_1"/>
</dbReference>
<dbReference type="SUPFAM" id="SSF53756">
    <property type="entry name" value="UDP-Glycosyltransferase/glycogen phosphorylase"/>
    <property type="match status" value="1"/>
</dbReference>
<gene>
    <name evidence="2" type="ORF">LMF89_01780</name>
</gene>
<accession>A0ABS8HLP4</accession>
<dbReference type="Proteomes" id="UP001165492">
    <property type="component" value="Unassembled WGS sequence"/>
</dbReference>
<keyword evidence="3" id="KW-1185">Reference proteome</keyword>
<evidence type="ECO:0000313" key="3">
    <source>
        <dbReference type="Proteomes" id="UP001165492"/>
    </source>
</evidence>
<sequence length="407" mass="46018">MPNASKLMGEKGNPLGGWMASLAESLSQVKDIKLCIAYPKNNIVRIEEVFDGKVFHYAIPRKTMNYDHSMEVHFAQLVAKCNPDVVHLHGTEFAHGLALMKACPREKYVVSIQGLVSIYAKHYFSGLPPKVVESCTLRDFIKRDNIPKGMENYQKLGVIEQEILKNTQHVIGRTEWDKACTRQLAPNAQYHFCNESLRGSFYEHSWSLSDCQNHSIFLSQGGYPIKGLHFVLEALPAIRERFPDVHVYVAGANIINTATITKRLRLTSYGQYIIKLLKKHDLFSCVTFLGAQNEEDMCKRFLQAHVFVSPSSIENSPNSLGEAMLLGVPSVASAVGGVADLMLHRKEGFIYQYDASYMLAHYICEIFSNDHMAEEFSKNAKKRAQTTHNREVNLNNLLTIYRAIREA</sequence>
<dbReference type="Gene3D" id="3.40.50.2000">
    <property type="entry name" value="Glycogen Phosphorylase B"/>
    <property type="match status" value="2"/>
</dbReference>
<proteinExistence type="predicted"/>
<evidence type="ECO:0000259" key="1">
    <source>
        <dbReference type="Pfam" id="PF00534"/>
    </source>
</evidence>
<name>A0ABS8HLP4_9FIRM</name>
<reference evidence="2" key="1">
    <citation type="submission" date="2021-11" db="EMBL/GenBank/DDBJ databases">
        <title>Description of a new species Pelosinus isolated from the bottom sediments of Lake Baikal.</title>
        <authorList>
            <person name="Zakharyuk A."/>
        </authorList>
    </citation>
    <scope>NUCLEOTIDE SEQUENCE</scope>
    <source>
        <strain evidence="2">Bkl1</strain>
    </source>
</reference>
<comment type="caution">
    <text evidence="2">The sequence shown here is derived from an EMBL/GenBank/DDBJ whole genome shotgun (WGS) entry which is preliminary data.</text>
</comment>
<evidence type="ECO:0000313" key="2">
    <source>
        <dbReference type="EMBL" id="MCC5464090.1"/>
    </source>
</evidence>
<dbReference type="EMBL" id="JAJHJB010000002">
    <property type="protein sequence ID" value="MCC5464090.1"/>
    <property type="molecule type" value="Genomic_DNA"/>
</dbReference>
<protein>
    <submittedName>
        <fullName evidence="2">Glycosyltransferase family 4 protein</fullName>
    </submittedName>
</protein>